<dbReference type="WBParaSite" id="PS1159_v2.g3236.t1">
    <property type="protein sequence ID" value="PS1159_v2.g3236.t1"/>
    <property type="gene ID" value="PS1159_v2.g3236"/>
</dbReference>
<evidence type="ECO:0000313" key="2">
    <source>
        <dbReference type="WBParaSite" id="PS1159_v2.g3236.t1"/>
    </source>
</evidence>
<proteinExistence type="predicted"/>
<accession>A0AC35GBV6</accession>
<name>A0AC35GBV6_9BILA</name>
<organism evidence="1 2">
    <name type="scientific">Panagrolaimus sp. PS1159</name>
    <dbReference type="NCBI Taxonomy" id="55785"/>
    <lineage>
        <taxon>Eukaryota</taxon>
        <taxon>Metazoa</taxon>
        <taxon>Ecdysozoa</taxon>
        <taxon>Nematoda</taxon>
        <taxon>Chromadorea</taxon>
        <taxon>Rhabditida</taxon>
        <taxon>Tylenchina</taxon>
        <taxon>Panagrolaimomorpha</taxon>
        <taxon>Panagrolaimoidea</taxon>
        <taxon>Panagrolaimidae</taxon>
        <taxon>Panagrolaimus</taxon>
    </lineage>
</organism>
<reference evidence="2" key="1">
    <citation type="submission" date="2022-11" db="UniProtKB">
        <authorList>
            <consortium name="WormBaseParasite"/>
        </authorList>
    </citation>
    <scope>IDENTIFICATION</scope>
</reference>
<evidence type="ECO:0000313" key="1">
    <source>
        <dbReference type="Proteomes" id="UP000887580"/>
    </source>
</evidence>
<protein>
    <submittedName>
        <fullName evidence="2">HIT-type domain-containing protein</fullName>
    </submittedName>
</protein>
<sequence>MPPKILLKRTPKNSATSTPSESRPAAPKRSARNESGIRSEDVAKFRQLNFQRTLDSDNLFEDPSKKSNVKTPDFGLKEEKIKPVGRASKRALAATDTRYKKNFEQRRHEFLVKKPTEGYMYDIVTAPSPNTRTIKLCETCWMASNLKCSVCGAFLCQKKCYEIHKDLRCNKLVR</sequence>
<dbReference type="Proteomes" id="UP000887580">
    <property type="component" value="Unplaced"/>
</dbReference>